<protein>
    <submittedName>
        <fullName evidence="1">Uncharacterized protein</fullName>
    </submittedName>
</protein>
<evidence type="ECO:0000313" key="1">
    <source>
        <dbReference type="EMBL" id="QPC81758.1"/>
    </source>
</evidence>
<proteinExistence type="predicted"/>
<accession>A0A7S8E7K2</accession>
<organism evidence="1 2">
    <name type="scientific">Phototrophicus methaneseepsis</name>
    <dbReference type="NCBI Taxonomy" id="2710758"/>
    <lineage>
        <taxon>Bacteria</taxon>
        <taxon>Bacillati</taxon>
        <taxon>Chloroflexota</taxon>
        <taxon>Candidatus Thermofontia</taxon>
        <taxon>Phototrophicales</taxon>
        <taxon>Phototrophicaceae</taxon>
        <taxon>Phototrophicus</taxon>
    </lineage>
</organism>
<sequence length="177" mass="20400">MPYVYHRVPSSPVGQMLEPLNRLKETQPELYAQHTRKYQGREWLLQRQIERLGCLWNDVIHTSPVPPQRVYAALRQAGWQKRFPTAWYRIDVVTMGFSEANTVIYYSGSHPSQARFEPFAIEKLADMDTLPAATFAYYRQQIEAGAAPLLFHQVPHILHRGALPIDALETIRVDVVS</sequence>
<name>A0A7S8E7K2_9CHLR</name>
<evidence type="ECO:0000313" key="2">
    <source>
        <dbReference type="Proteomes" id="UP000594468"/>
    </source>
</evidence>
<dbReference type="Proteomes" id="UP000594468">
    <property type="component" value="Chromosome"/>
</dbReference>
<dbReference type="RefSeq" id="WP_195169829.1">
    <property type="nucleotide sequence ID" value="NZ_CP062983.1"/>
</dbReference>
<dbReference type="KEGG" id="pmet:G4Y79_19005"/>
<reference evidence="1 2" key="1">
    <citation type="submission" date="2020-02" db="EMBL/GenBank/DDBJ databases">
        <authorList>
            <person name="Zheng R.K."/>
            <person name="Sun C.M."/>
        </authorList>
    </citation>
    <scope>NUCLEOTIDE SEQUENCE [LARGE SCALE GENOMIC DNA]</scope>
    <source>
        <strain evidence="2">rifampicinis</strain>
    </source>
</reference>
<gene>
    <name evidence="1" type="ORF">G4Y79_19005</name>
</gene>
<dbReference type="EMBL" id="CP062983">
    <property type="protein sequence ID" value="QPC81758.1"/>
    <property type="molecule type" value="Genomic_DNA"/>
</dbReference>
<dbReference type="AlphaFoldDB" id="A0A7S8E7K2"/>
<keyword evidence="2" id="KW-1185">Reference proteome</keyword>